<proteinExistence type="predicted"/>
<comment type="caution">
    <text evidence="1">The sequence shown here is derived from an EMBL/GenBank/DDBJ whole genome shotgun (WGS) entry which is preliminary data.</text>
</comment>
<name>A0A644Z1K6_9ZZZZ</name>
<protein>
    <submittedName>
        <fullName evidence="1">Uncharacterized protein</fullName>
    </submittedName>
</protein>
<dbReference type="PROSITE" id="PS51257">
    <property type="entry name" value="PROKAR_LIPOPROTEIN"/>
    <property type="match status" value="1"/>
</dbReference>
<sequence>MGFSPKRMILLCLGIGLFMACVPSDGLESDFLPALIAGNIRGTDVTVILEITESERVSTLGGYARWRISAEVVRSFKGGYVPGEALEYFRTTETEFPPPEKGSRHIVSFVLEEERPVIPDEGYHFPWSAELGEQVAAELARPAQPGENYPD</sequence>
<reference evidence="1" key="1">
    <citation type="submission" date="2019-08" db="EMBL/GenBank/DDBJ databases">
        <authorList>
            <person name="Kucharzyk K."/>
            <person name="Murdoch R.W."/>
            <person name="Higgins S."/>
            <person name="Loffler F."/>
        </authorList>
    </citation>
    <scope>NUCLEOTIDE SEQUENCE</scope>
</reference>
<accession>A0A644Z1K6</accession>
<gene>
    <name evidence="1" type="ORF">SDC9_80472</name>
</gene>
<organism evidence="1">
    <name type="scientific">bioreactor metagenome</name>
    <dbReference type="NCBI Taxonomy" id="1076179"/>
    <lineage>
        <taxon>unclassified sequences</taxon>
        <taxon>metagenomes</taxon>
        <taxon>ecological metagenomes</taxon>
    </lineage>
</organism>
<dbReference type="EMBL" id="VSSQ01006796">
    <property type="protein sequence ID" value="MPM33891.1"/>
    <property type="molecule type" value="Genomic_DNA"/>
</dbReference>
<dbReference type="AlphaFoldDB" id="A0A644Z1K6"/>
<evidence type="ECO:0000313" key="1">
    <source>
        <dbReference type="EMBL" id="MPM33891.1"/>
    </source>
</evidence>